<dbReference type="InterPro" id="IPR036291">
    <property type="entry name" value="NAD(P)-bd_dom_sf"/>
</dbReference>
<evidence type="ECO:0000313" key="2">
    <source>
        <dbReference type="EMBL" id="KAF5834362.1"/>
    </source>
</evidence>
<gene>
    <name evidence="2" type="ORF">DUNSADRAFT_8985</name>
</gene>
<name>A0ABQ7GIB5_DUNSA</name>
<dbReference type="PANTHER" id="PTHR43157:SF31">
    <property type="entry name" value="PHOSPHATIDYLINOSITOL-GLYCAN BIOSYNTHESIS CLASS F PROTEIN"/>
    <property type="match status" value="1"/>
</dbReference>
<keyword evidence="3" id="KW-1185">Reference proteome</keyword>
<reference evidence="2" key="1">
    <citation type="submission" date="2017-08" db="EMBL/GenBank/DDBJ databases">
        <authorList>
            <person name="Polle J.E."/>
            <person name="Barry K."/>
            <person name="Cushman J."/>
            <person name="Schmutz J."/>
            <person name="Tran D."/>
            <person name="Hathwaick L.T."/>
            <person name="Yim W.C."/>
            <person name="Jenkins J."/>
            <person name="Mckie-Krisberg Z.M."/>
            <person name="Prochnik S."/>
            <person name="Lindquist E."/>
            <person name="Dockter R.B."/>
            <person name="Adam C."/>
            <person name="Molina H."/>
            <person name="Bunkerborg J."/>
            <person name="Jin E."/>
            <person name="Buchheim M."/>
            <person name="Magnuson J."/>
        </authorList>
    </citation>
    <scope>NUCLEOTIDE SEQUENCE</scope>
    <source>
        <strain evidence="2">CCAP 19/18</strain>
    </source>
</reference>
<dbReference type="Gene3D" id="3.40.50.720">
    <property type="entry name" value="NAD(P)-binding Rossmann-like Domain"/>
    <property type="match status" value="1"/>
</dbReference>
<dbReference type="SUPFAM" id="SSF51735">
    <property type="entry name" value="NAD(P)-binding Rossmann-fold domains"/>
    <property type="match status" value="1"/>
</dbReference>
<proteinExistence type="predicted"/>
<evidence type="ECO:0000256" key="1">
    <source>
        <dbReference type="ARBA" id="ARBA00023002"/>
    </source>
</evidence>
<protein>
    <submittedName>
        <fullName evidence="2">Uncharacterized protein</fullName>
    </submittedName>
</protein>
<sequence length="173" mass="18755">MLPTTMPDSCTQVNVAAPFLLTSLLLDTLPENGRILNVASISAGSTIDFNNLQMEKGFSAHSSYSLSKLANIIFNMKLVKRLSAAGKGITANTCDPGTVNTKMLLAGWGPCGIPVHEANDEHWIITDPSLEGVTGQYFVGRRPCRPPSTALEESIQQKLWTHLEEQTGAQWSI</sequence>
<dbReference type="PRINTS" id="PR00081">
    <property type="entry name" value="GDHRDH"/>
</dbReference>
<dbReference type="InterPro" id="IPR002347">
    <property type="entry name" value="SDR_fam"/>
</dbReference>
<dbReference type="Proteomes" id="UP000815325">
    <property type="component" value="Unassembled WGS sequence"/>
</dbReference>
<organism evidence="2 3">
    <name type="scientific">Dunaliella salina</name>
    <name type="common">Green alga</name>
    <name type="synonym">Protococcus salinus</name>
    <dbReference type="NCBI Taxonomy" id="3046"/>
    <lineage>
        <taxon>Eukaryota</taxon>
        <taxon>Viridiplantae</taxon>
        <taxon>Chlorophyta</taxon>
        <taxon>core chlorophytes</taxon>
        <taxon>Chlorophyceae</taxon>
        <taxon>CS clade</taxon>
        <taxon>Chlamydomonadales</taxon>
        <taxon>Dunaliellaceae</taxon>
        <taxon>Dunaliella</taxon>
    </lineage>
</organism>
<comment type="caution">
    <text evidence="2">The sequence shown here is derived from an EMBL/GenBank/DDBJ whole genome shotgun (WGS) entry which is preliminary data.</text>
</comment>
<evidence type="ECO:0000313" key="3">
    <source>
        <dbReference type="Proteomes" id="UP000815325"/>
    </source>
</evidence>
<dbReference type="PANTHER" id="PTHR43157">
    <property type="entry name" value="PHOSPHATIDYLINOSITOL-GLYCAN BIOSYNTHESIS CLASS F PROTEIN-RELATED"/>
    <property type="match status" value="1"/>
</dbReference>
<dbReference type="EMBL" id="MU069761">
    <property type="protein sequence ID" value="KAF5834362.1"/>
    <property type="molecule type" value="Genomic_DNA"/>
</dbReference>
<accession>A0ABQ7GIB5</accession>
<dbReference type="Pfam" id="PF00106">
    <property type="entry name" value="adh_short"/>
    <property type="match status" value="1"/>
</dbReference>
<keyword evidence="1" id="KW-0560">Oxidoreductase</keyword>